<feature type="region of interest" description="Disordered" evidence="7">
    <location>
        <begin position="699"/>
        <end position="743"/>
    </location>
</feature>
<dbReference type="SUPFAM" id="SSF52743">
    <property type="entry name" value="Subtilisin-like"/>
    <property type="match status" value="1"/>
</dbReference>
<dbReference type="InterPro" id="IPR050131">
    <property type="entry name" value="Peptidase_S8_subtilisin-like"/>
</dbReference>
<dbReference type="GO" id="GO:0006508">
    <property type="term" value="P:proteolysis"/>
    <property type="evidence" value="ECO:0007669"/>
    <property type="project" value="UniProtKB-KW"/>
</dbReference>
<evidence type="ECO:0000256" key="2">
    <source>
        <dbReference type="ARBA" id="ARBA00022670"/>
    </source>
</evidence>
<proteinExistence type="inferred from homology"/>
<feature type="compositionally biased region" description="Basic and acidic residues" evidence="7">
    <location>
        <begin position="441"/>
        <end position="453"/>
    </location>
</feature>
<keyword evidence="3" id="KW-0378">Hydrolase</keyword>
<dbReference type="InterPro" id="IPR000209">
    <property type="entry name" value="Peptidase_S8/S53_dom"/>
</dbReference>
<dbReference type="EC" id="3.4.21.62" evidence="6"/>
<feature type="region of interest" description="Disordered" evidence="7">
    <location>
        <begin position="194"/>
        <end position="267"/>
    </location>
</feature>
<dbReference type="PRINTS" id="PR00723">
    <property type="entry name" value="SUBTILISIN"/>
</dbReference>
<reference evidence="10 11" key="1">
    <citation type="journal article" date="2017" name="Int. J. Parasitol.">
        <title>The genome of the protozoan parasite Cystoisospora suis and a reverse vaccinology approach to identify vaccine candidates.</title>
        <authorList>
            <person name="Palmieri N."/>
            <person name="Shrestha A."/>
            <person name="Ruttkowski B."/>
            <person name="Beck T."/>
            <person name="Vogl C."/>
            <person name="Tomley F."/>
            <person name="Blake D.P."/>
            <person name="Joachim A."/>
        </authorList>
    </citation>
    <scope>NUCLEOTIDE SEQUENCE [LARGE SCALE GENOMIC DNA]</scope>
    <source>
        <strain evidence="10 11">Wien I</strain>
    </source>
</reference>
<keyword evidence="8" id="KW-0472">Membrane</keyword>
<dbReference type="OrthoDB" id="366323at2759"/>
<feature type="region of interest" description="Disordered" evidence="7">
    <location>
        <begin position="319"/>
        <end position="340"/>
    </location>
</feature>
<dbReference type="PANTHER" id="PTHR43806">
    <property type="entry name" value="PEPTIDASE S8"/>
    <property type="match status" value="1"/>
</dbReference>
<dbReference type="Pfam" id="PF00082">
    <property type="entry name" value="Peptidase_S8"/>
    <property type="match status" value="1"/>
</dbReference>
<evidence type="ECO:0000256" key="1">
    <source>
        <dbReference type="ARBA" id="ARBA00011073"/>
    </source>
</evidence>
<evidence type="ECO:0000256" key="4">
    <source>
        <dbReference type="ARBA" id="ARBA00022825"/>
    </source>
</evidence>
<dbReference type="GO" id="GO:0004252">
    <property type="term" value="F:serine-type endopeptidase activity"/>
    <property type="evidence" value="ECO:0007669"/>
    <property type="project" value="UniProtKB-EC"/>
</dbReference>
<evidence type="ECO:0000256" key="6">
    <source>
        <dbReference type="ARBA" id="ARBA00023619"/>
    </source>
</evidence>
<feature type="compositionally biased region" description="Basic and acidic residues" evidence="7">
    <location>
        <begin position="397"/>
        <end position="408"/>
    </location>
</feature>
<dbReference type="InterPro" id="IPR015500">
    <property type="entry name" value="Peptidase_S8_subtilisin-rel"/>
</dbReference>
<dbReference type="Proteomes" id="UP000221165">
    <property type="component" value="Unassembled WGS sequence"/>
</dbReference>
<feature type="region of interest" description="Disordered" evidence="7">
    <location>
        <begin position="44"/>
        <end position="122"/>
    </location>
</feature>
<feature type="region of interest" description="Disordered" evidence="7">
    <location>
        <begin position="481"/>
        <end position="516"/>
    </location>
</feature>
<feature type="compositionally biased region" description="Basic and acidic residues" evidence="7">
    <location>
        <begin position="553"/>
        <end position="588"/>
    </location>
</feature>
<keyword evidence="8" id="KW-1133">Transmembrane helix</keyword>
<dbReference type="InterPro" id="IPR036852">
    <property type="entry name" value="Peptidase_S8/S53_dom_sf"/>
</dbReference>
<organism evidence="10 11">
    <name type="scientific">Cystoisospora suis</name>
    <dbReference type="NCBI Taxonomy" id="483139"/>
    <lineage>
        <taxon>Eukaryota</taxon>
        <taxon>Sar</taxon>
        <taxon>Alveolata</taxon>
        <taxon>Apicomplexa</taxon>
        <taxon>Conoidasida</taxon>
        <taxon>Coccidia</taxon>
        <taxon>Eucoccidiorida</taxon>
        <taxon>Eimeriorina</taxon>
        <taxon>Sarcocystidae</taxon>
        <taxon>Cystoisospora</taxon>
    </lineage>
</organism>
<gene>
    <name evidence="10" type="ORF">CSUI_005817</name>
</gene>
<dbReference type="EMBL" id="MIGC01002822">
    <property type="protein sequence ID" value="PHJ20349.1"/>
    <property type="molecule type" value="Genomic_DNA"/>
</dbReference>
<feature type="compositionally biased region" description="Low complexity" evidence="7">
    <location>
        <begin position="324"/>
        <end position="336"/>
    </location>
</feature>
<dbReference type="RefSeq" id="XP_067922038.1">
    <property type="nucleotide sequence ID" value="XM_068065985.1"/>
</dbReference>
<feature type="compositionally biased region" description="Basic and acidic residues" evidence="7">
    <location>
        <begin position="97"/>
        <end position="108"/>
    </location>
</feature>
<keyword evidence="8" id="KW-0812">Transmembrane</keyword>
<dbReference type="GeneID" id="94429196"/>
<dbReference type="VEuPathDB" id="ToxoDB:CSUI_005817"/>
<keyword evidence="4" id="KW-0720">Serine protease</keyword>
<comment type="caution">
    <text evidence="10">The sequence shown here is derived from an EMBL/GenBank/DDBJ whole genome shotgun (WGS) entry which is preliminary data.</text>
</comment>
<feature type="region of interest" description="Disordered" evidence="7">
    <location>
        <begin position="397"/>
        <end position="459"/>
    </location>
</feature>
<evidence type="ECO:0000313" key="11">
    <source>
        <dbReference type="Proteomes" id="UP000221165"/>
    </source>
</evidence>
<evidence type="ECO:0000256" key="5">
    <source>
        <dbReference type="ARBA" id="ARBA00023529"/>
    </source>
</evidence>
<feature type="compositionally biased region" description="Acidic residues" evidence="7">
    <location>
        <begin position="72"/>
        <end position="81"/>
    </location>
</feature>
<feature type="transmembrane region" description="Helical" evidence="8">
    <location>
        <begin position="1080"/>
        <end position="1100"/>
    </location>
</feature>
<dbReference type="PANTHER" id="PTHR43806:SF11">
    <property type="entry name" value="CEREVISIN-RELATED"/>
    <property type="match status" value="1"/>
</dbReference>
<protein>
    <recommendedName>
        <fullName evidence="6">subtilisin</fullName>
        <ecNumber evidence="6">3.4.21.62</ecNumber>
    </recommendedName>
</protein>
<dbReference type="AlphaFoldDB" id="A0A2C6KTW8"/>
<feature type="region of interest" description="Disordered" evidence="7">
    <location>
        <begin position="542"/>
        <end position="603"/>
    </location>
</feature>
<keyword evidence="2" id="KW-0645">Protease</keyword>
<feature type="compositionally biased region" description="Low complexity" evidence="7">
    <location>
        <begin position="590"/>
        <end position="600"/>
    </location>
</feature>
<feature type="compositionally biased region" description="Basic and acidic residues" evidence="7">
    <location>
        <begin position="708"/>
        <end position="740"/>
    </location>
</feature>
<sequence>MSGEGIDSSLRALPSSSSVRTLFSFLSLTSSIEGDGFILTAEAKEQKKKNPLGLSQTNEGDATDERERVETDKEEEEIDLLSDEKERNPSFSSSYLRAEKERAAEKEQQRKRKENRFSEDKLKMLEEHFHHIMEEFNSLSSSPPPSSLPEDDLFPAWEGEGRFTEEEEMQKKKKEKEIQEREEAFLMSLKSSMFSSSLHPPHFHDPSRSRFSSFDGKEKNLLHPFSTLKHPPLPVLQEESTREDDTPETDEEKRKKEEKEKEKEEEIEEKLERLIGGARHYPYYSYYKKRNENTCKYRAPLRQLFDEMQRLAMENALLERKASRSSSKSSSSSGSAFNSLPVKPEENLLIHWDRECLKRLHTHLKSLNSYQGLEEEEKDELEIFLLKEDLNFSPLHDTRHNSTLEESKINLSSSSSSPSNLKNALTKDEEEREGSPFFSSRKIDSSLDQDSPKRRAPPRGSYVVYRKGVFYTEFPSIFGERKEESSFREKDPQDSSSPSLNENTRENDGMTPSEQRGRSLALSILAGALGVRTPAKDIPLSSGAFHFSSTFNKPDKERNSKREVSPLDMKKEEEDSKKNENSNPEKRRSSSSTSSSLSSSLERRCDERCQRELERLLFQSNTKASMHATFYPLFDVDVIQIRHLPKIRKKLGLFNASSLLGFLSNAHEEKGFTVGTKFYETAKCILHLSFDKIGKTQHSLAQEDHEEESVREIRLGEKKADEERRKEEKLKDSSSGRRSEVAALNDPHYKKQWHHMHEISPFSLSSDFAWKALQPIQADDAAPVVALLDTGCVQHEDYYDSGTPQNSLLWRNKGETDCDNGTDEDNNGYVDDCWGWNFVDNSKDVFTDDSGHGTSLASLLVAKHNDGKGGVGVMPVGRVMCLKVGKGTSIYLSALIKALQYAIKQGAQISLLPHTFPQADSVLESVFKTMEEKNLDHLAVTAAGTSDCDLEDQNCLMYPASYKLESMIVVGSSKLSGGICCASNWGKETIDVYAPGNRVWGGTPVDPQKQNTQCKTCQGFTYGTSAAAGMVAGVASMIWMYFKKKQPEGWTAATQKESLKVKKALLYSSTPSPRLAGKRLGSITFSLSFFFFTLALSLLVNKGFFVSADIEVYRERRRKKEMEER</sequence>
<dbReference type="Gene3D" id="3.40.50.200">
    <property type="entry name" value="Peptidase S8/S53 domain"/>
    <property type="match status" value="1"/>
</dbReference>
<evidence type="ECO:0000256" key="8">
    <source>
        <dbReference type="SAM" id="Phobius"/>
    </source>
</evidence>
<evidence type="ECO:0000256" key="3">
    <source>
        <dbReference type="ARBA" id="ARBA00022801"/>
    </source>
</evidence>
<evidence type="ECO:0000259" key="9">
    <source>
        <dbReference type="Pfam" id="PF00082"/>
    </source>
</evidence>
<comment type="catalytic activity">
    <reaction evidence="5">
        <text>Hydrolysis of proteins with broad specificity for peptide bonds, and a preference for a large uncharged residue in P1. Hydrolyzes peptide amides.</text>
        <dbReference type="EC" id="3.4.21.62"/>
    </reaction>
</comment>
<evidence type="ECO:0000256" key="7">
    <source>
        <dbReference type="SAM" id="MobiDB-lite"/>
    </source>
</evidence>
<comment type="similarity">
    <text evidence="1">Belongs to the peptidase S8 family.</text>
</comment>
<accession>A0A2C6KTW8</accession>
<keyword evidence="11" id="KW-1185">Reference proteome</keyword>
<feature type="compositionally biased region" description="Basic and acidic residues" evidence="7">
    <location>
        <begin position="481"/>
        <end position="493"/>
    </location>
</feature>
<name>A0A2C6KTW8_9APIC</name>
<evidence type="ECO:0000313" key="10">
    <source>
        <dbReference type="EMBL" id="PHJ20349.1"/>
    </source>
</evidence>
<feature type="compositionally biased region" description="Basic and acidic residues" evidence="7">
    <location>
        <begin position="251"/>
        <end position="264"/>
    </location>
</feature>
<feature type="region of interest" description="Disordered" evidence="7">
    <location>
        <begin position="137"/>
        <end position="179"/>
    </location>
</feature>
<feature type="domain" description="Peptidase S8/S53" evidence="9">
    <location>
        <begin position="782"/>
        <end position="1061"/>
    </location>
</feature>